<feature type="region of interest" description="Disordered" evidence="4">
    <location>
        <begin position="128"/>
        <end position="165"/>
    </location>
</feature>
<feature type="compositionally biased region" description="Low complexity" evidence="4">
    <location>
        <begin position="128"/>
        <end position="158"/>
    </location>
</feature>
<dbReference type="CDD" id="cd22449">
    <property type="entry name" value="KH-I_ScSCP160_rpt4"/>
    <property type="match status" value="1"/>
</dbReference>
<proteinExistence type="predicted"/>
<keyword evidence="7" id="KW-1185">Reference proteome</keyword>
<dbReference type="OrthoDB" id="10027144at2759"/>
<feature type="domain" description="K Homology" evidence="5">
    <location>
        <begin position="796"/>
        <end position="886"/>
    </location>
</feature>
<feature type="compositionally biased region" description="Low complexity" evidence="4">
    <location>
        <begin position="53"/>
        <end position="82"/>
    </location>
</feature>
<dbReference type="HOGENOM" id="CLU_003293_0_0_1"/>
<protein>
    <submittedName>
        <fullName evidence="6">KH domain containing protein</fullName>
    </submittedName>
</protein>
<dbReference type="PANTHER" id="PTHR10288">
    <property type="entry name" value="KH DOMAIN CONTAINING RNA BINDING PROTEIN"/>
    <property type="match status" value="1"/>
</dbReference>
<dbReference type="Proteomes" id="UP000031575">
    <property type="component" value="Unassembled WGS sequence"/>
</dbReference>
<feature type="domain" description="K Homology" evidence="5">
    <location>
        <begin position="1229"/>
        <end position="1298"/>
    </location>
</feature>
<dbReference type="SMART" id="SM00322">
    <property type="entry name" value="KH"/>
    <property type="match status" value="9"/>
</dbReference>
<accession>A0A0C2IGA8</accession>
<dbReference type="GO" id="GO:0003723">
    <property type="term" value="F:RNA binding"/>
    <property type="evidence" value="ECO:0007669"/>
    <property type="project" value="UniProtKB-UniRule"/>
</dbReference>
<dbReference type="InterPro" id="IPR004087">
    <property type="entry name" value="KH_dom"/>
</dbReference>
<feature type="domain" description="K Homology" evidence="5">
    <location>
        <begin position="1116"/>
        <end position="1224"/>
    </location>
</feature>
<feature type="region of interest" description="Disordered" evidence="4">
    <location>
        <begin position="1"/>
        <end position="97"/>
    </location>
</feature>
<feature type="region of interest" description="Disordered" evidence="4">
    <location>
        <begin position="843"/>
        <end position="872"/>
    </location>
</feature>
<dbReference type="GeneID" id="63679569"/>
<dbReference type="Gene3D" id="3.30.1370.10">
    <property type="entry name" value="K Homology domain, type 1"/>
    <property type="match status" value="7"/>
</dbReference>
<dbReference type="EMBL" id="AWTV01000009">
    <property type="protein sequence ID" value="KIH88221.1"/>
    <property type="molecule type" value="Genomic_DNA"/>
</dbReference>
<evidence type="ECO:0000259" key="5">
    <source>
        <dbReference type="SMART" id="SM00322"/>
    </source>
</evidence>
<keyword evidence="1" id="KW-0677">Repeat</keyword>
<dbReference type="InterPro" id="IPR054548">
    <property type="entry name" value="SCP160-like_KH"/>
</dbReference>
<evidence type="ECO:0000256" key="1">
    <source>
        <dbReference type="ARBA" id="ARBA00022737"/>
    </source>
</evidence>
<dbReference type="SUPFAM" id="SSF54791">
    <property type="entry name" value="Eukaryotic type KH-domain (KH-domain type I)"/>
    <property type="match status" value="8"/>
</dbReference>
<dbReference type="RefSeq" id="XP_040616231.1">
    <property type="nucleotide sequence ID" value="XM_040764648.1"/>
</dbReference>
<comment type="caution">
    <text evidence="6">The sequence shown here is derived from an EMBL/GenBank/DDBJ whole genome shotgun (WGS) entry which is preliminary data.</text>
</comment>
<dbReference type="CDD" id="cd22448">
    <property type="entry name" value="KH-I_ScSCP160_rpt3"/>
    <property type="match status" value="1"/>
</dbReference>
<dbReference type="InterPro" id="IPR004088">
    <property type="entry name" value="KH_dom_type_1"/>
</dbReference>
<sequence length="1306" mass="142119">MASGSPSTADSGNASSAAQRLLQEHGSHHVTIETVPDEEDLKHDAVLRREAAEAASSGPAPADAPADAPASSWAATPSAKAAGKQKAPEPTPASKLDTHSHELFPELGAPKKAAANVAPIWNAKTGGAANGANGSSQPLSNSSSAPAAATSRSTAPPTVNIPGRNVSSVTLEDHQLLPRGSLKRPIPDVIKDINRKSRANITMLPPTGNRRQFNATGPPEVAQQALRDLVQQIGAKVTVNVPIPQSVRPHIIGKQGSTIKSLQEKTGARIQLPKADEVAAAYEEDDDATIDVTVEGNALSARAAQDAILKIVGERSANTNTRLRGIPSEFYPFIADPTFGLLSNLENNGVQIRVPPLQPRSAQPPTLAATGRPVFTPSADNHIHLAGERNAVLNARAEIEKAAAALQQRLQLQQTSIPPGRQQFIIGQHGTPMEDFFNETGCVVILPEDAEDDNVTIIGDADRVEAGLERAIDLAMGMQCSNYDISRFHRQAPGSAAAHARNVTRYLRQRKEIERLEREYQSHINTPFTSEGALPWELYSRDGKNAFRAQTEIKNIISSHPPSRMASIPVDPFFHQFLRNDVRPRVQQDYGVYLVVPEASESDAPVLLVYEGPSDDSTGPYTLPQTVPTPQEVAAFQQGVRDAQKHILELIGAQEDIQTTQIEVPLKFHERLRRFIKKEQEARPANQPPVRVSSLGTAVTLRGPKTSVDELLLKINAFVEQEKEDEKERGFTLSFDFPKAYANHLIGKGGSNIRELRDKFDVEIQVQDGQVELKGPKAKAEAARAHINSVARHLADETTHILKIEPKFHRELIGAQGSTINRLQTRYKVLIFFPRVAKAARDDESVTDAASDAGKPRRQQGPDEVIVRGPKKGADEAREEIMKLYLYLKETSFTATIEVQQKQVPYLIGQGGSAMEALRQQTGAKIDVPNSRGDPDSTVEIQLKGTKEQVTAAKKILLEKKAVLDDTISTTIDVDKKFHKALIGPGGSTIKDLVVKAGGSDDRRELSRAIQFPNQDSNDSAIKIEGRRSFVEAITKSIQEFVDQRSNQVSETIDVPQDKHRSLIGRGGETRRQIEAKFSVVVDIPRQGDERTDVKVTGAPDNVQKAKQHIQSLIKEQHTTTVQVPRSVHHAISNNGQFFRRLRNEHQVTVDHAGQAVPARPVPAAANGNSTLPLITDDEDAADGAHSWRVVEVSTTETGEIPWVLHGTPENVEKAKKALEKALEQSGRSNATGYLVLPDSKLFRHVVGQGGKKIDSIRKQSGCRIFVPQGNSGQDAIEVIGTVDGVETARELILAAVKEGTQKREL</sequence>
<feature type="domain" description="K Homology" evidence="5">
    <location>
        <begin position="966"/>
        <end position="1043"/>
    </location>
</feature>
<feature type="compositionally biased region" description="Polar residues" evidence="4">
    <location>
        <begin position="1"/>
        <end position="18"/>
    </location>
</feature>
<name>A0A0C2IGA8_9PEZI</name>
<feature type="domain" description="K Homology" evidence="5">
    <location>
        <begin position="235"/>
        <end position="313"/>
    </location>
</feature>
<dbReference type="Pfam" id="PF00013">
    <property type="entry name" value="KH_1"/>
    <property type="match status" value="7"/>
</dbReference>
<dbReference type="VEuPathDB" id="FungiDB:SPBR_06391"/>
<gene>
    <name evidence="6" type="ORF">SPBR_06391</name>
</gene>
<feature type="domain" description="K Homology" evidence="5">
    <location>
        <begin position="409"/>
        <end position="476"/>
    </location>
</feature>
<evidence type="ECO:0000313" key="6">
    <source>
        <dbReference type="EMBL" id="KIH88221.1"/>
    </source>
</evidence>
<dbReference type="CDD" id="cd22408">
    <property type="entry name" value="KH-I_Vigilin_rpt4"/>
    <property type="match status" value="1"/>
</dbReference>
<feature type="domain" description="K Homology" evidence="5">
    <location>
        <begin position="1047"/>
        <end position="1115"/>
    </location>
</feature>
<reference evidence="6 7" key="1">
    <citation type="journal article" date="2014" name="BMC Genomics">
        <title>Comparative genomics of the major fungal agents of human and animal Sporotrichosis: Sporothrix schenckii and Sporothrix brasiliensis.</title>
        <authorList>
            <person name="Teixeira M.M."/>
            <person name="de Almeida L.G."/>
            <person name="Kubitschek-Barreira P."/>
            <person name="Alves F.L."/>
            <person name="Kioshima E.S."/>
            <person name="Abadio A.K."/>
            <person name="Fernandes L."/>
            <person name="Derengowski L.S."/>
            <person name="Ferreira K.S."/>
            <person name="Souza R.C."/>
            <person name="Ruiz J.C."/>
            <person name="de Andrade N.C."/>
            <person name="Paes H.C."/>
            <person name="Nicola A.M."/>
            <person name="Albuquerque P."/>
            <person name="Gerber A.L."/>
            <person name="Martins V.P."/>
            <person name="Peconick L.D."/>
            <person name="Neto A.V."/>
            <person name="Chaucanez C.B."/>
            <person name="Silva P.A."/>
            <person name="Cunha O.L."/>
            <person name="de Oliveira F.F."/>
            <person name="dos Santos T.C."/>
            <person name="Barros A.L."/>
            <person name="Soares M.A."/>
            <person name="de Oliveira L.M."/>
            <person name="Marini M.M."/>
            <person name="Villalobos-Duno H."/>
            <person name="Cunha M.M."/>
            <person name="de Hoog S."/>
            <person name="da Silveira J.F."/>
            <person name="Henrissat B."/>
            <person name="Nino-Vega G.A."/>
            <person name="Cisalpino P.S."/>
            <person name="Mora-Montes H.M."/>
            <person name="Almeida S.R."/>
            <person name="Stajich J.E."/>
            <person name="Lopes-Bezerra L.M."/>
            <person name="Vasconcelos A.T."/>
            <person name="Felipe M.S."/>
        </authorList>
    </citation>
    <scope>NUCLEOTIDE SEQUENCE [LARGE SCALE GENOMIC DNA]</scope>
    <source>
        <strain evidence="6 7">5110</strain>
    </source>
</reference>
<keyword evidence="3" id="KW-0175">Coiled coil</keyword>
<dbReference type="Gene3D" id="3.30.310.210">
    <property type="match status" value="1"/>
</dbReference>
<dbReference type="InterPro" id="IPR036612">
    <property type="entry name" value="KH_dom_type_1_sf"/>
</dbReference>
<evidence type="ECO:0000313" key="7">
    <source>
        <dbReference type="Proteomes" id="UP000031575"/>
    </source>
</evidence>
<feature type="compositionally biased region" description="Basic and acidic residues" evidence="4">
    <location>
        <begin position="40"/>
        <end position="52"/>
    </location>
</feature>
<feature type="domain" description="K Homology" evidence="5">
    <location>
        <begin position="729"/>
        <end position="792"/>
    </location>
</feature>
<keyword evidence="2" id="KW-0694">RNA-binding</keyword>
<evidence type="ECO:0000256" key="2">
    <source>
        <dbReference type="PROSITE-ProRule" id="PRU00117"/>
    </source>
</evidence>
<feature type="coiled-coil region" evidence="3">
    <location>
        <begin position="389"/>
        <end position="416"/>
    </location>
</feature>
<dbReference type="PROSITE" id="PS50084">
    <property type="entry name" value="KH_TYPE_1"/>
    <property type="match status" value="8"/>
</dbReference>
<evidence type="ECO:0000256" key="3">
    <source>
        <dbReference type="SAM" id="Coils"/>
    </source>
</evidence>
<dbReference type="Pfam" id="PF22952">
    <property type="entry name" value="KH_11"/>
    <property type="match status" value="1"/>
</dbReference>
<feature type="compositionally biased region" description="Basic and acidic residues" evidence="4">
    <location>
        <begin position="22"/>
        <end position="31"/>
    </location>
</feature>
<organism evidence="6 7">
    <name type="scientific">Sporothrix brasiliensis 5110</name>
    <dbReference type="NCBI Taxonomy" id="1398154"/>
    <lineage>
        <taxon>Eukaryota</taxon>
        <taxon>Fungi</taxon>
        <taxon>Dikarya</taxon>
        <taxon>Ascomycota</taxon>
        <taxon>Pezizomycotina</taxon>
        <taxon>Sordariomycetes</taxon>
        <taxon>Sordariomycetidae</taxon>
        <taxon>Ophiostomatales</taxon>
        <taxon>Ophiostomataceae</taxon>
        <taxon>Sporothrix</taxon>
    </lineage>
</organism>
<evidence type="ECO:0000256" key="4">
    <source>
        <dbReference type="SAM" id="MobiDB-lite"/>
    </source>
</evidence>
<feature type="domain" description="K Homology" evidence="5">
    <location>
        <begin position="891"/>
        <end position="962"/>
    </location>
</feature>